<dbReference type="NCBIfam" id="NF003075">
    <property type="entry name" value="PRK03996.1"/>
    <property type="match status" value="1"/>
</dbReference>
<dbReference type="OrthoDB" id="431557at2759"/>
<dbReference type="SMART" id="SM00948">
    <property type="entry name" value="Proteasome_A_N"/>
    <property type="match status" value="1"/>
</dbReference>
<dbReference type="Pfam" id="PF00227">
    <property type="entry name" value="Proteasome"/>
    <property type="match status" value="1"/>
</dbReference>
<evidence type="ECO:0000313" key="7">
    <source>
        <dbReference type="EMBL" id="ESS70482.1"/>
    </source>
</evidence>
<comment type="similarity">
    <text evidence="4">Belongs to the peptidase T1A family.</text>
</comment>
<comment type="caution">
    <text evidence="7">The sequence shown here is derived from an EMBL/GenBank/DDBJ whole genome shotgun (WGS) entry which is preliminary data.</text>
</comment>
<keyword evidence="2" id="KW-0963">Cytoplasm</keyword>
<dbReference type="PROSITE" id="PS51475">
    <property type="entry name" value="PROTEASOME_ALPHA_2"/>
    <property type="match status" value="1"/>
</dbReference>
<dbReference type="PDB" id="9F9P">
    <property type="method" value="EM"/>
    <property type="resolution" value="2.25 A"/>
    <property type="chains" value="D/R=67-313"/>
</dbReference>
<dbReference type="EMBL" id="AYLP01000004">
    <property type="protein sequence ID" value="ESS70482.1"/>
    <property type="molecule type" value="Genomic_DNA"/>
</dbReference>
<evidence type="ECO:0000256" key="3">
    <source>
        <dbReference type="ARBA" id="ARBA00022942"/>
    </source>
</evidence>
<evidence type="ECO:0000256" key="5">
    <source>
        <dbReference type="SAM" id="SignalP"/>
    </source>
</evidence>
<dbReference type="Gene3D" id="3.60.20.10">
    <property type="entry name" value="Glutamine Phosphoribosylpyrophosphate, subunit 1, domain 1"/>
    <property type="match status" value="1"/>
</dbReference>
<dbReference type="InterPro" id="IPR000426">
    <property type="entry name" value="Proteasome_asu_N"/>
</dbReference>
<organism evidence="7 8">
    <name type="scientific">Trypanosoma cruzi Dm28c</name>
    <dbReference type="NCBI Taxonomy" id="1416333"/>
    <lineage>
        <taxon>Eukaryota</taxon>
        <taxon>Discoba</taxon>
        <taxon>Euglenozoa</taxon>
        <taxon>Kinetoplastea</taxon>
        <taxon>Metakinetoplastina</taxon>
        <taxon>Trypanosomatida</taxon>
        <taxon>Trypanosomatidae</taxon>
        <taxon>Trypanosoma</taxon>
        <taxon>Schizotrypanum</taxon>
    </lineage>
</organism>
<dbReference type="AlphaFoldDB" id="V5BW71"/>
<evidence type="ECO:0000313" key="8">
    <source>
        <dbReference type="Proteomes" id="UP000017861"/>
    </source>
</evidence>
<evidence type="ECO:0000256" key="4">
    <source>
        <dbReference type="PROSITE-ProRule" id="PRU00808"/>
    </source>
</evidence>
<evidence type="ECO:0000259" key="6">
    <source>
        <dbReference type="PROSITE" id="PS00388"/>
    </source>
</evidence>
<evidence type="ECO:0007829" key="10">
    <source>
        <dbReference type="PDB" id="9F9T"/>
    </source>
</evidence>
<feature type="domain" description="Proteasome alpha-type subunits" evidence="6">
    <location>
        <begin position="69"/>
        <end position="91"/>
    </location>
</feature>
<gene>
    <name evidence="7" type="ORF">TCDM_00598</name>
</gene>
<dbReference type="GO" id="GO:0005737">
    <property type="term" value="C:cytoplasm"/>
    <property type="evidence" value="ECO:0007669"/>
    <property type="project" value="UniProtKB-SubCell"/>
</dbReference>
<evidence type="ECO:0007829" key="9">
    <source>
        <dbReference type="PDB" id="9F9P"/>
    </source>
</evidence>
<dbReference type="InterPro" id="IPR023332">
    <property type="entry name" value="Proteasome_alpha-type"/>
</dbReference>
<evidence type="ECO:0000256" key="2">
    <source>
        <dbReference type="ARBA" id="ARBA00022490"/>
    </source>
</evidence>
<dbReference type="GO" id="GO:0019773">
    <property type="term" value="C:proteasome core complex, alpha-subunit complex"/>
    <property type="evidence" value="ECO:0007669"/>
    <property type="project" value="UniProtKB-UniRule"/>
</dbReference>
<comment type="subcellular location">
    <subcellularLocation>
        <location evidence="1">Cytoplasm</location>
    </subcellularLocation>
</comment>
<dbReference type="SUPFAM" id="SSF56235">
    <property type="entry name" value="N-terminal nucleophile aminohydrolases (Ntn hydrolases)"/>
    <property type="match status" value="1"/>
</dbReference>
<accession>V5BW71</accession>
<dbReference type="Proteomes" id="UP000017861">
    <property type="component" value="Unassembled WGS sequence"/>
</dbReference>
<feature type="signal peptide" evidence="5">
    <location>
        <begin position="1"/>
        <end position="27"/>
    </location>
</feature>
<evidence type="ECO:0000256" key="1">
    <source>
        <dbReference type="ARBA" id="ARBA00004496"/>
    </source>
</evidence>
<dbReference type="PANTHER" id="PTHR11599">
    <property type="entry name" value="PROTEASOME SUBUNIT ALPHA/BETA"/>
    <property type="match status" value="1"/>
</dbReference>
<name>V5BW71_TRYCR</name>
<dbReference type="PROSITE" id="PS00388">
    <property type="entry name" value="PROTEASOME_ALPHA_1"/>
    <property type="match status" value="1"/>
</dbReference>
<dbReference type="SMR" id="V5BW71"/>
<sequence length="313" mass="35961">MLPRERCPSLVLFFVCLYLLLLHCEMGITIPSSFFSFSVLHFPPQMRGKKRRKEQQSDNARKERRNMSYDRAITVFSPDGHLFQVEYAQEAVRKGLCAVGVRGKDSIIFAVEKKSVQKLQDSRTIRKIYKLDEHIYLAFAGLSADARVLVNHAQLECQRFRLNYEDAVDVDLLVRYVAKVQQKSTQSSGSRPYGVSTIIGGFNENGQPHLWKTDPSGMSSAWRAVAIGRNDKTVLEFMEKNYQENMTRDQCVHFAIKALLEAVESGSKNIELVVLENKKALYMGDDELRKFVVEVEKEREEEAARKRRLAEEE</sequence>
<keyword evidence="9 10" id="KW-0002">3D-structure</keyword>
<keyword evidence="3 4" id="KW-0647">Proteasome</keyword>
<dbReference type="MEROPS" id="T01.974"/>
<dbReference type="VEuPathDB" id="TriTrypDB:TCDM_00598"/>
<dbReference type="CDD" id="cd03755">
    <property type="entry name" value="proteasome_alpha_type_7"/>
    <property type="match status" value="1"/>
</dbReference>
<reference evidence="9 10" key="2">
    <citation type="journal article" date="2025" name="J. Biol. Chem.">
        <title>Pharmacological and structural understanding of the Trypanosoma cruzi proteasome provides key insights for developing site-specific inhibitors.</title>
        <authorList>
            <person name="Eadsforth T.C."/>
            <person name="Torrie L.S."/>
            <person name="Rowland P."/>
            <person name="Edgar E.V."/>
            <person name="MacLean L.M."/>
            <person name="Paterson C."/>
            <person name="Robinson D.A."/>
            <person name="Shepherd S.M."/>
            <person name="Thomas J."/>
            <person name="Thomas M.G."/>
            <person name="Gray D.W."/>
            <person name="Postis V.L.G."/>
            <person name="De Rycker M."/>
        </authorList>
    </citation>
    <scope>STRUCTURE BY ELECTRON MICROSCOPY (2.25 ANGSTROMS) OF 67-313</scope>
</reference>
<dbReference type="InterPro" id="IPR050115">
    <property type="entry name" value="Proteasome_alpha"/>
</dbReference>
<proteinExistence type="evidence at protein level"/>
<dbReference type="Pfam" id="PF10584">
    <property type="entry name" value="Proteasome_A_N"/>
    <property type="match status" value="1"/>
</dbReference>
<dbReference type="InterPro" id="IPR029055">
    <property type="entry name" value="Ntn_hydrolases_N"/>
</dbReference>
<dbReference type="InterPro" id="IPR001353">
    <property type="entry name" value="Proteasome_sua/b"/>
</dbReference>
<keyword evidence="5" id="KW-0732">Signal</keyword>
<dbReference type="PDB" id="9F9T">
    <property type="method" value="EM"/>
    <property type="resolution" value="2.31 A"/>
    <property type="chains" value="D/R=67-313"/>
</dbReference>
<reference evidence="7 8" key="1">
    <citation type="journal article" date="2014" name="Genome Announc.">
        <title>Trypanosoma cruzi Clone Dm28c Draft Genome Sequence.</title>
        <authorList>
            <person name="Grisard E.C."/>
            <person name="Teixeira S.M."/>
            <person name="de Almeida L.G."/>
            <person name="Stoco P.H."/>
            <person name="Gerber A.L."/>
            <person name="Talavera-Lopez C."/>
            <person name="Lima O.C."/>
            <person name="Andersson B."/>
            <person name="de Vasconcelos A.T."/>
        </authorList>
    </citation>
    <scope>NUCLEOTIDE SEQUENCE [LARGE SCALE GENOMIC DNA]</scope>
    <source>
        <strain evidence="7 8">Dm28c</strain>
    </source>
</reference>
<protein>
    <submittedName>
        <fullName evidence="7">Proteasome alpha 7 subunit</fullName>
    </submittedName>
</protein>
<feature type="chain" id="PRO_5004731296" evidence="5">
    <location>
        <begin position="28"/>
        <end position="313"/>
    </location>
</feature>
<dbReference type="FunFam" id="3.60.20.10:FF:000004">
    <property type="entry name" value="Proteasome subunit alpha type-4"/>
    <property type="match status" value="1"/>
</dbReference>
<dbReference type="GO" id="GO:0006511">
    <property type="term" value="P:ubiquitin-dependent protein catabolic process"/>
    <property type="evidence" value="ECO:0007669"/>
    <property type="project" value="InterPro"/>
</dbReference>